<evidence type="ECO:0000256" key="2">
    <source>
        <dbReference type="PIRSR" id="PIRSR603782-1"/>
    </source>
</evidence>
<dbReference type="AlphaFoldDB" id="A0A2S8FPB5"/>
<evidence type="ECO:0000313" key="4">
    <source>
        <dbReference type="EMBL" id="PQO33694.1"/>
    </source>
</evidence>
<proteinExistence type="inferred from homology"/>
<accession>A0A2S8FPB5</accession>
<evidence type="ECO:0000313" key="5">
    <source>
        <dbReference type="Proteomes" id="UP000239388"/>
    </source>
</evidence>
<dbReference type="Gene3D" id="3.40.30.10">
    <property type="entry name" value="Glutaredoxin"/>
    <property type="match status" value="1"/>
</dbReference>
<feature type="disulfide bond" description="Redox-active" evidence="3">
    <location>
        <begin position="63"/>
        <end position="67"/>
    </location>
</feature>
<reference evidence="4 5" key="1">
    <citation type="submission" date="2018-02" db="EMBL/GenBank/DDBJ databases">
        <title>Comparative genomes isolates from brazilian mangrove.</title>
        <authorList>
            <person name="Araujo J.E."/>
            <person name="Taketani R.G."/>
            <person name="Silva M.C.P."/>
            <person name="Loureco M.V."/>
            <person name="Andreote F.D."/>
        </authorList>
    </citation>
    <scope>NUCLEOTIDE SEQUENCE [LARGE SCALE GENOMIC DNA]</scope>
    <source>
        <strain evidence="4 5">NAP PRIS-MGV</strain>
    </source>
</reference>
<dbReference type="Proteomes" id="UP000239388">
    <property type="component" value="Unassembled WGS sequence"/>
</dbReference>
<dbReference type="RefSeq" id="WP_105355361.1">
    <property type="nucleotide sequence ID" value="NZ_PUIB01000017.1"/>
</dbReference>
<evidence type="ECO:0000256" key="1">
    <source>
        <dbReference type="ARBA" id="ARBA00010996"/>
    </source>
</evidence>
<protein>
    <submittedName>
        <fullName evidence="4">SCO family protein</fullName>
    </submittedName>
</protein>
<dbReference type="Pfam" id="PF02630">
    <property type="entry name" value="SCO1-SenC"/>
    <property type="match status" value="1"/>
</dbReference>
<keyword evidence="2" id="KW-0186">Copper</keyword>
<keyword evidence="3" id="KW-1015">Disulfide bond</keyword>
<dbReference type="GO" id="GO:0046872">
    <property type="term" value="F:metal ion binding"/>
    <property type="evidence" value="ECO:0007669"/>
    <property type="project" value="UniProtKB-KW"/>
</dbReference>
<dbReference type="InterPro" id="IPR003782">
    <property type="entry name" value="SCO1/SenC"/>
</dbReference>
<keyword evidence="2" id="KW-0479">Metal-binding</keyword>
<dbReference type="InterPro" id="IPR036249">
    <property type="entry name" value="Thioredoxin-like_sf"/>
</dbReference>
<feature type="binding site" evidence="2">
    <location>
        <position position="67"/>
    </location>
    <ligand>
        <name>Cu cation</name>
        <dbReference type="ChEBI" id="CHEBI:23378"/>
    </ligand>
</feature>
<dbReference type="EMBL" id="PUIB01000017">
    <property type="protein sequence ID" value="PQO33694.1"/>
    <property type="molecule type" value="Genomic_DNA"/>
</dbReference>
<gene>
    <name evidence="4" type="ORF">C5Y98_15785</name>
</gene>
<evidence type="ECO:0000256" key="3">
    <source>
        <dbReference type="PIRSR" id="PIRSR603782-2"/>
    </source>
</evidence>
<sequence>MVFGLLRILDCLATFDQEARSVKISDAIPNVPVTNQFGKTVLFRDAFVNDDTALVINSVYTTCKGSCPVTSAAIEQLRKTLSPIFGKSLKFLSFTVEPLSDTPDVLMSYAEIFGADKLRPELSDWLFLNANPVDTDTLRRSLGLFDLNPRIDADVSEHASLLVVGNVKTDRWCSLPAELRQLTLVESIRRVAGFTFEQRYGIPQDL</sequence>
<comment type="caution">
    <text evidence="4">The sequence shown here is derived from an EMBL/GenBank/DDBJ whole genome shotgun (WGS) entry which is preliminary data.</text>
</comment>
<feature type="binding site" evidence="2">
    <location>
        <position position="63"/>
    </location>
    <ligand>
        <name>Cu cation</name>
        <dbReference type="ChEBI" id="CHEBI:23378"/>
    </ligand>
</feature>
<dbReference type="OrthoDB" id="9811998at2"/>
<organism evidence="4 5">
    <name type="scientific">Blastopirellula marina</name>
    <dbReference type="NCBI Taxonomy" id="124"/>
    <lineage>
        <taxon>Bacteria</taxon>
        <taxon>Pseudomonadati</taxon>
        <taxon>Planctomycetota</taxon>
        <taxon>Planctomycetia</taxon>
        <taxon>Pirellulales</taxon>
        <taxon>Pirellulaceae</taxon>
        <taxon>Blastopirellula</taxon>
    </lineage>
</organism>
<comment type="similarity">
    <text evidence="1">Belongs to the SCO1/2 family.</text>
</comment>
<name>A0A2S8FPB5_9BACT</name>
<dbReference type="SUPFAM" id="SSF52833">
    <property type="entry name" value="Thioredoxin-like"/>
    <property type="match status" value="1"/>
</dbReference>